<dbReference type="InterPro" id="IPR051181">
    <property type="entry name" value="CAF1_poly(A)_ribonucleases"/>
</dbReference>
<evidence type="ECO:0000259" key="4">
    <source>
        <dbReference type="Pfam" id="PF08675"/>
    </source>
</evidence>
<dbReference type="SUPFAM" id="SSF82708">
    <property type="entry name" value="R3H domain"/>
    <property type="match status" value="1"/>
</dbReference>
<dbReference type="InterPro" id="IPR014789">
    <property type="entry name" value="PolyA-riboNase_RNA-binding"/>
</dbReference>
<organism evidence="5 6">
    <name type="scientific">Aromia moschata</name>
    <dbReference type="NCBI Taxonomy" id="1265417"/>
    <lineage>
        <taxon>Eukaryota</taxon>
        <taxon>Metazoa</taxon>
        <taxon>Ecdysozoa</taxon>
        <taxon>Arthropoda</taxon>
        <taxon>Hexapoda</taxon>
        <taxon>Insecta</taxon>
        <taxon>Pterygota</taxon>
        <taxon>Neoptera</taxon>
        <taxon>Endopterygota</taxon>
        <taxon>Coleoptera</taxon>
        <taxon>Polyphaga</taxon>
        <taxon>Cucujiformia</taxon>
        <taxon>Chrysomeloidea</taxon>
        <taxon>Cerambycidae</taxon>
        <taxon>Cerambycinae</taxon>
        <taxon>Callichromatini</taxon>
        <taxon>Aromia</taxon>
    </lineage>
</organism>
<proteinExistence type="inferred from homology"/>
<dbReference type="GO" id="GO:0000289">
    <property type="term" value="P:nuclear-transcribed mRNA poly(A) tail shortening"/>
    <property type="evidence" value="ECO:0007669"/>
    <property type="project" value="TreeGrafter"/>
</dbReference>
<comment type="caution">
    <text evidence="5">The sequence shown here is derived from an EMBL/GenBank/DDBJ whole genome shotgun (WGS) entry which is preliminary data.</text>
</comment>
<comment type="similarity">
    <text evidence="1">Belongs to the CAF1 family.</text>
</comment>
<dbReference type="EMBL" id="JAPWTK010000023">
    <property type="protein sequence ID" value="KAJ8957351.1"/>
    <property type="molecule type" value="Genomic_DNA"/>
</dbReference>
<evidence type="ECO:0000256" key="3">
    <source>
        <dbReference type="SAM" id="MobiDB-lite"/>
    </source>
</evidence>
<dbReference type="SUPFAM" id="SSF54928">
    <property type="entry name" value="RNA-binding domain, RBD"/>
    <property type="match status" value="1"/>
</dbReference>
<evidence type="ECO:0000256" key="2">
    <source>
        <dbReference type="SAM" id="Coils"/>
    </source>
</evidence>
<reference evidence="5" key="1">
    <citation type="journal article" date="2023" name="Insect Mol. Biol.">
        <title>Genome sequencing provides insights into the evolution of gene families encoding plant cell wall-degrading enzymes in longhorned beetles.</title>
        <authorList>
            <person name="Shin N.R."/>
            <person name="Okamura Y."/>
            <person name="Kirsch R."/>
            <person name="Pauchet Y."/>
        </authorList>
    </citation>
    <scope>NUCLEOTIDE SEQUENCE</scope>
    <source>
        <strain evidence="5">AMC_N1</strain>
    </source>
</reference>
<dbReference type="GO" id="GO:0003723">
    <property type="term" value="F:RNA binding"/>
    <property type="evidence" value="ECO:0007669"/>
    <property type="project" value="InterPro"/>
</dbReference>
<feature type="compositionally biased region" description="Acidic residues" evidence="3">
    <location>
        <begin position="558"/>
        <end position="568"/>
    </location>
</feature>
<evidence type="ECO:0000313" key="5">
    <source>
        <dbReference type="EMBL" id="KAJ8957351.1"/>
    </source>
</evidence>
<dbReference type="Proteomes" id="UP001162162">
    <property type="component" value="Unassembled WGS sequence"/>
</dbReference>
<feature type="coiled-coil region" evidence="2">
    <location>
        <begin position="233"/>
        <end position="260"/>
    </location>
</feature>
<feature type="region of interest" description="Disordered" evidence="3">
    <location>
        <begin position="515"/>
        <end position="586"/>
    </location>
</feature>
<dbReference type="InterPro" id="IPR036397">
    <property type="entry name" value="RNaseH_sf"/>
</dbReference>
<protein>
    <recommendedName>
        <fullName evidence="4">Poly(A)-specific ribonuclease RNA-binding domain-containing protein</fullName>
    </recommendedName>
</protein>
<dbReference type="Gene3D" id="3.30.70.330">
    <property type="match status" value="1"/>
</dbReference>
<dbReference type="CDD" id="cd12428">
    <property type="entry name" value="RRM_PARN"/>
    <property type="match status" value="1"/>
</dbReference>
<dbReference type="SUPFAM" id="SSF53098">
    <property type="entry name" value="Ribonuclease H-like"/>
    <property type="match status" value="1"/>
</dbReference>
<keyword evidence="2" id="KW-0175">Coiled coil</keyword>
<dbReference type="InterPro" id="IPR035979">
    <property type="entry name" value="RBD_domain_sf"/>
</dbReference>
<dbReference type="Pfam" id="PF04857">
    <property type="entry name" value="CAF1"/>
    <property type="match status" value="1"/>
</dbReference>
<dbReference type="Gene3D" id="3.30.420.10">
    <property type="entry name" value="Ribonuclease H-like superfamily/Ribonuclease H"/>
    <property type="match status" value="2"/>
</dbReference>
<evidence type="ECO:0000256" key="1">
    <source>
        <dbReference type="ARBA" id="ARBA00008372"/>
    </source>
</evidence>
<feature type="compositionally biased region" description="Low complexity" evidence="3">
    <location>
        <begin position="541"/>
        <end position="550"/>
    </location>
</feature>
<dbReference type="InterPro" id="IPR006941">
    <property type="entry name" value="RNase_CAF1"/>
</dbReference>
<dbReference type="GO" id="GO:0046872">
    <property type="term" value="F:metal ion binding"/>
    <property type="evidence" value="ECO:0007669"/>
    <property type="project" value="InterPro"/>
</dbReference>
<sequence>MEVTASNFKSVLPEVEAAIKKCTFMSIDCEMTGLNTVHNINVYDTPKQYYEKVRKSCKEFLVIQYGLSMFRYDKDTNLFKHQTYNFYIFRRPMNRNIPDQRFLCQTSSIQFLISQGFDFNKLFKEGISYLNQTEQDNYKNNLEDIYKRRTDQIQSQKNGTNDSIPIPDDAKSFMDEVEKQIEVFLENEESELRLPKCNAFYRRLVYQMKTEKFQDKISLETRQLENKDRILFVTRLKSKEEEKELAKQKFEEQLSELEDFVGFTKVLKMIVDSGKLIVGHNLCLDFLHTIDKFLIPLPEEYEEFKDMAHSLFPKILDTKYMSSSEPFKDLINSNILKHLLDTVCEKPFKIPSIEAENGCQSYSVNDEKEHEAGFDAFVTGLSFISMWKYLAPSEGKDEDIFGDFSLLEPYLNRIFLMVLTDNQYINLGGDDLMPSRDHVFYLTFPREWKANNITQLFSPFGNIYISWLDDSSAYISLYKKDQAAIALSTLSQSDTYSIMTFARRQAILAGIRTPLPSPIMSKKRKSSDGPPPSSKKRRTDSFNSSSGSFTKSKRSIDPIEEEQAECEDSGSSQKHLKMFDENDTWE</sequence>
<dbReference type="GO" id="GO:0004535">
    <property type="term" value="F:poly(A)-specific ribonuclease activity"/>
    <property type="evidence" value="ECO:0007669"/>
    <property type="project" value="InterPro"/>
</dbReference>
<dbReference type="PANTHER" id="PTHR15092">
    <property type="entry name" value="POLY A -SPECIFIC RIBONUCLEASE/TARGET OF EGR1, MEMBER 1"/>
    <property type="match status" value="1"/>
</dbReference>
<dbReference type="InterPro" id="IPR034042">
    <property type="entry name" value="PARN_R3H"/>
</dbReference>
<dbReference type="GO" id="GO:1990432">
    <property type="term" value="P:siRNA 3'-end processing"/>
    <property type="evidence" value="ECO:0007669"/>
    <property type="project" value="TreeGrafter"/>
</dbReference>
<dbReference type="Pfam" id="PF08675">
    <property type="entry name" value="RNA_bind"/>
    <property type="match status" value="1"/>
</dbReference>
<dbReference type="GO" id="GO:0005634">
    <property type="term" value="C:nucleus"/>
    <property type="evidence" value="ECO:0007669"/>
    <property type="project" value="InterPro"/>
</dbReference>
<dbReference type="AlphaFoldDB" id="A0AAV8Z1R7"/>
<dbReference type="GO" id="GO:0005737">
    <property type="term" value="C:cytoplasm"/>
    <property type="evidence" value="ECO:0007669"/>
    <property type="project" value="InterPro"/>
</dbReference>
<dbReference type="InterPro" id="IPR012677">
    <property type="entry name" value="Nucleotide-bd_a/b_plait_sf"/>
</dbReference>
<dbReference type="GO" id="GO:1990431">
    <property type="term" value="P:priRNA 3'-end processing"/>
    <property type="evidence" value="ECO:0007669"/>
    <property type="project" value="TreeGrafter"/>
</dbReference>
<accession>A0AAV8Z1R7</accession>
<dbReference type="InterPro" id="IPR012337">
    <property type="entry name" value="RNaseH-like_sf"/>
</dbReference>
<name>A0AAV8Z1R7_9CUCU</name>
<keyword evidence="6" id="KW-1185">Reference proteome</keyword>
<gene>
    <name evidence="5" type="ORF">NQ318_004830</name>
</gene>
<dbReference type="PANTHER" id="PTHR15092:SF44">
    <property type="entry name" value="POLY(A)-SPECIFIC RIBONUCLEASE PARN"/>
    <property type="match status" value="1"/>
</dbReference>
<evidence type="ECO:0000313" key="6">
    <source>
        <dbReference type="Proteomes" id="UP001162162"/>
    </source>
</evidence>
<feature type="domain" description="Poly(A)-specific ribonuclease RNA-binding" evidence="4">
    <location>
        <begin position="429"/>
        <end position="503"/>
    </location>
</feature>
<dbReference type="InterPro" id="IPR036867">
    <property type="entry name" value="R3H_dom_sf"/>
</dbReference>
<dbReference type="CDD" id="cd02637">
    <property type="entry name" value="R3H_PARN"/>
    <property type="match status" value="1"/>
</dbReference>